<dbReference type="PANTHER" id="PTHR22444:SF1">
    <property type="entry name" value="GLUTAMATE-RICH PROTEIN 1"/>
    <property type="match status" value="1"/>
</dbReference>
<dbReference type="PANTHER" id="PTHR22444">
    <property type="entry name" value="GLUTAMATE-RICH PROTEIN 1"/>
    <property type="match status" value="1"/>
</dbReference>
<feature type="compositionally biased region" description="Polar residues" evidence="1">
    <location>
        <begin position="93"/>
        <end position="103"/>
    </location>
</feature>
<dbReference type="AlphaFoldDB" id="A0A8J6KLA2"/>
<name>A0A8J6KLA2_MICOH</name>
<evidence type="ECO:0000313" key="3">
    <source>
        <dbReference type="Proteomes" id="UP000710432"/>
    </source>
</evidence>
<dbReference type="InterPro" id="IPR026719">
    <property type="entry name" value="ERICH1"/>
</dbReference>
<dbReference type="EMBL" id="JAATJU010025994">
    <property type="protein sequence ID" value="KAH0502450.1"/>
    <property type="molecule type" value="Genomic_DNA"/>
</dbReference>
<gene>
    <name evidence="2" type="ORF">LTLLF_192785</name>
</gene>
<comment type="caution">
    <text evidence="2">The sequence shown here is derived from an EMBL/GenBank/DDBJ whole genome shotgun (WGS) entry which is preliminary data.</text>
</comment>
<dbReference type="Proteomes" id="UP000710432">
    <property type="component" value="Unassembled WGS sequence"/>
</dbReference>
<reference evidence="2" key="1">
    <citation type="submission" date="2020-03" db="EMBL/GenBank/DDBJ databases">
        <title>Studies in the Genomics of Life Span.</title>
        <authorList>
            <person name="Glass D."/>
        </authorList>
    </citation>
    <scope>NUCLEOTIDE SEQUENCE</scope>
    <source>
        <strain evidence="2">LTLLF</strain>
        <tissue evidence="2">Muscle</tissue>
    </source>
</reference>
<feature type="region of interest" description="Disordered" evidence="1">
    <location>
        <begin position="76"/>
        <end position="132"/>
    </location>
</feature>
<feature type="compositionally biased region" description="Basic residues" evidence="1">
    <location>
        <begin position="116"/>
        <end position="127"/>
    </location>
</feature>
<protein>
    <submittedName>
        <fullName evidence="2">Glutamate-rich protein 1</fullName>
    </submittedName>
</protein>
<organism evidence="2 3">
    <name type="scientific">Microtus ochrogaster</name>
    <name type="common">Prairie vole</name>
    <dbReference type="NCBI Taxonomy" id="79684"/>
    <lineage>
        <taxon>Eukaryota</taxon>
        <taxon>Metazoa</taxon>
        <taxon>Chordata</taxon>
        <taxon>Craniata</taxon>
        <taxon>Vertebrata</taxon>
        <taxon>Euteleostomi</taxon>
        <taxon>Mammalia</taxon>
        <taxon>Eutheria</taxon>
        <taxon>Euarchontoglires</taxon>
        <taxon>Glires</taxon>
        <taxon>Rodentia</taxon>
        <taxon>Myomorpha</taxon>
        <taxon>Muroidea</taxon>
        <taxon>Cricetidae</taxon>
        <taxon>Arvicolinae</taxon>
        <taxon>Microtus</taxon>
    </lineage>
</organism>
<feature type="region of interest" description="Disordered" evidence="1">
    <location>
        <begin position="201"/>
        <end position="225"/>
    </location>
</feature>
<feature type="compositionally biased region" description="Pro residues" evidence="1">
    <location>
        <begin position="78"/>
        <end position="90"/>
    </location>
</feature>
<accession>A0A8J6KLA2</accession>
<sequence>MTDQSVDATEVQLDEPDEFYWDYLQEHGGRDKGTPQPAALETPPENVTPEAVQHTHVHRLADGDIKIQPERRLYTVSLPPPGYVPSPPEPASCANSENASSGGDTEAEPDLQDQPKRKRIRRRKSKKNIQNLNDVVLKQTEVETQPELLQEKMHPQLPDAPMMSKNKRKKLKKKLQLRRKKAAGSIAKPCGISFLYQPESGSEAEADGIAGEETEEDQEGSVTDATQEDIELANSKADSILSFLRSTQEIYFYDETSKDFDPAVCVETTEELLHLLESRSMPPSDVLILDHLKTLLLLQDTERLQSALKMFPEHCAMPPVPREVARHVGRAVLCCLESEPCNPELLQLYASIPQYAYSKTGGRDGRTR</sequence>
<evidence type="ECO:0000256" key="1">
    <source>
        <dbReference type="SAM" id="MobiDB-lite"/>
    </source>
</evidence>
<feature type="region of interest" description="Disordered" evidence="1">
    <location>
        <begin position="25"/>
        <end position="55"/>
    </location>
</feature>
<evidence type="ECO:0000313" key="2">
    <source>
        <dbReference type="EMBL" id="KAH0502450.1"/>
    </source>
</evidence>
<feature type="compositionally biased region" description="Acidic residues" evidence="1">
    <location>
        <begin position="202"/>
        <end position="219"/>
    </location>
</feature>
<proteinExistence type="predicted"/>